<dbReference type="EMBL" id="AGCN01000032">
    <property type="protein sequence ID" value="EHN60978.1"/>
    <property type="molecule type" value="Genomic_DNA"/>
</dbReference>
<evidence type="ECO:0000313" key="3">
    <source>
        <dbReference type="EMBL" id="EHN60978.1"/>
    </source>
</evidence>
<dbReference type="PANTHER" id="PTHR10953:SF102">
    <property type="entry name" value="ADENYLYLTRANSFERASE AND SULFURTRANSFERASE MOCS3"/>
    <property type="match status" value="1"/>
</dbReference>
<dbReference type="Gene3D" id="3.40.50.720">
    <property type="entry name" value="NAD(P)-binding Rossmann-like Domain"/>
    <property type="match status" value="1"/>
</dbReference>
<comment type="similarity">
    <text evidence="1">Belongs to the HesA/MoeB/ThiF family.</text>
</comment>
<gene>
    <name evidence="3" type="ORF">HMPREF0557_01718</name>
</gene>
<dbReference type="GO" id="GO:0004792">
    <property type="term" value="F:thiosulfate-cyanide sulfurtransferase activity"/>
    <property type="evidence" value="ECO:0007669"/>
    <property type="project" value="TreeGrafter"/>
</dbReference>
<dbReference type="InterPro" id="IPR035985">
    <property type="entry name" value="Ubiquitin-activating_enz"/>
</dbReference>
<dbReference type="GO" id="GO:0016779">
    <property type="term" value="F:nucleotidyltransferase activity"/>
    <property type="evidence" value="ECO:0007669"/>
    <property type="project" value="TreeGrafter"/>
</dbReference>
<feature type="domain" description="THIF-type NAD/FAD binding fold" evidence="2">
    <location>
        <begin position="7"/>
        <end position="241"/>
    </location>
</feature>
<dbReference type="AlphaFoldDB" id="A0AB72Z7Y3"/>
<evidence type="ECO:0000313" key="4">
    <source>
        <dbReference type="Proteomes" id="UP000003597"/>
    </source>
</evidence>
<dbReference type="SUPFAM" id="SSF69572">
    <property type="entry name" value="Activating enzymes of the ubiquitin-like proteins"/>
    <property type="match status" value="1"/>
</dbReference>
<dbReference type="GO" id="GO:0008146">
    <property type="term" value="F:sulfotransferase activity"/>
    <property type="evidence" value="ECO:0007669"/>
    <property type="project" value="TreeGrafter"/>
</dbReference>
<evidence type="ECO:0000256" key="1">
    <source>
        <dbReference type="ARBA" id="ARBA00009919"/>
    </source>
</evidence>
<accession>A0AB72Z7Y3</accession>
<protein>
    <submittedName>
        <fullName evidence="3">ThiF family protein</fullName>
    </submittedName>
</protein>
<dbReference type="Pfam" id="PF00899">
    <property type="entry name" value="ThiF"/>
    <property type="match status" value="1"/>
</dbReference>
<dbReference type="PANTHER" id="PTHR10953">
    <property type="entry name" value="UBIQUITIN-ACTIVATING ENZYME E1"/>
    <property type="match status" value="1"/>
</dbReference>
<dbReference type="CDD" id="cd00757">
    <property type="entry name" value="ThiF_MoeB_HesA_family"/>
    <property type="match status" value="1"/>
</dbReference>
<reference evidence="3 4" key="1">
    <citation type="submission" date="2011-08" db="EMBL/GenBank/DDBJ databases">
        <authorList>
            <person name="Weinstock G."/>
            <person name="Sodergren E."/>
            <person name="Clifton S."/>
            <person name="Fulton L."/>
            <person name="Fulton B."/>
            <person name="Courtney L."/>
            <person name="Fronick C."/>
            <person name="Harrison M."/>
            <person name="Strong C."/>
            <person name="Farmer C."/>
            <person name="Delahaunty K."/>
            <person name="Markovic C."/>
            <person name="Hall O."/>
            <person name="Minx P."/>
            <person name="Tomlinson C."/>
            <person name="Mitreva M."/>
            <person name="Hou S."/>
            <person name="Chen J."/>
            <person name="Wollam A."/>
            <person name="Pepin K.H."/>
            <person name="Johnson M."/>
            <person name="Bhonagiri V."/>
            <person name="Zhang X."/>
            <person name="Suruliraj S."/>
            <person name="Warren W."/>
            <person name="Chinwalla A."/>
            <person name="Mardis E.R."/>
            <person name="Wilson R.K."/>
        </authorList>
    </citation>
    <scope>NUCLEOTIDE SEQUENCE [LARGE SCALE GENOMIC DNA]</scope>
    <source>
        <strain evidence="3 4">ATCC 33091</strain>
    </source>
</reference>
<dbReference type="FunFam" id="3.40.50.720:FF:000080">
    <property type="entry name" value="Thiazole biosynthesis adenylyltransferase ThiF"/>
    <property type="match status" value="1"/>
</dbReference>
<organism evidence="3 4">
    <name type="scientific">Listeria innocua ATCC 33091</name>
    <dbReference type="NCBI Taxonomy" id="1002366"/>
    <lineage>
        <taxon>Bacteria</taxon>
        <taxon>Bacillati</taxon>
        <taxon>Bacillota</taxon>
        <taxon>Bacilli</taxon>
        <taxon>Bacillales</taxon>
        <taxon>Listeriaceae</taxon>
        <taxon>Listeria</taxon>
    </lineage>
</organism>
<dbReference type="Proteomes" id="UP000003597">
    <property type="component" value="Unassembled WGS sequence"/>
</dbReference>
<dbReference type="InterPro" id="IPR045886">
    <property type="entry name" value="ThiF/MoeB/HesA"/>
</dbReference>
<keyword evidence="4" id="KW-1185">Reference proteome</keyword>
<dbReference type="GO" id="GO:0008641">
    <property type="term" value="F:ubiquitin-like modifier activating enzyme activity"/>
    <property type="evidence" value="ECO:0007669"/>
    <property type="project" value="InterPro"/>
</dbReference>
<sequence length="335" mass="38004">MENLERYDRQMRVANIGEIGQEKLLSKTILIVGVGAIGSYAAEICARMGFGKLILIDRDYVELSNLQRQSLYTEQDALEKQAKAYAAQKALLLINSEIEVEYIVDDANMTSLTPFAKKIDYILDCTDNFMTRDFLNQFCFIHQIPWIFTSCAGNYANLMPIIPPETACLHCLLGDIPQTNAASCDIVGVDGALIPIVAGMQVSLLTQMILNPDFTANTYYQIDNWQLNFQSLAVKKRPHCTGCSPEKVLSEVPFSEQTIALCGRDTVQFHLQNKSNYREIKQRLAEQKMLYTENPALLSFNYEKYQFVIFKNGRVLLHGTENLAEAKKIYQLFFN</sequence>
<dbReference type="InterPro" id="IPR000594">
    <property type="entry name" value="ThiF_NAD_FAD-bd"/>
</dbReference>
<dbReference type="GO" id="GO:0005829">
    <property type="term" value="C:cytosol"/>
    <property type="evidence" value="ECO:0007669"/>
    <property type="project" value="TreeGrafter"/>
</dbReference>
<evidence type="ECO:0000259" key="2">
    <source>
        <dbReference type="Pfam" id="PF00899"/>
    </source>
</evidence>
<name>A0AB72Z7Y3_LISIO</name>
<proteinExistence type="inferred from homology"/>
<comment type="caution">
    <text evidence="3">The sequence shown here is derived from an EMBL/GenBank/DDBJ whole genome shotgun (WGS) entry which is preliminary data.</text>
</comment>